<dbReference type="PROSITE" id="PS01344">
    <property type="entry name" value="FRATAXIN_1"/>
    <property type="match status" value="1"/>
</dbReference>
<evidence type="ECO:0000256" key="3">
    <source>
        <dbReference type="ARBA" id="ARBA00013107"/>
    </source>
</evidence>
<dbReference type="GO" id="GO:0016226">
    <property type="term" value="P:iron-sulfur cluster assembly"/>
    <property type="evidence" value="ECO:0007669"/>
    <property type="project" value="InterPro"/>
</dbReference>
<dbReference type="PRINTS" id="PR00904">
    <property type="entry name" value="FRATAXIN"/>
</dbReference>
<evidence type="ECO:0000256" key="11">
    <source>
        <dbReference type="ARBA" id="ARBA00023128"/>
    </source>
</evidence>
<dbReference type="GO" id="GO:0008198">
    <property type="term" value="F:ferrous iron binding"/>
    <property type="evidence" value="ECO:0007669"/>
    <property type="project" value="TreeGrafter"/>
</dbReference>
<dbReference type="InterPro" id="IPR002908">
    <property type="entry name" value="Frataxin/CyaY"/>
</dbReference>
<evidence type="ECO:0000256" key="12">
    <source>
        <dbReference type="ARBA" id="ARBA00047990"/>
    </source>
</evidence>
<dbReference type="GO" id="GO:0034986">
    <property type="term" value="F:iron chaperone activity"/>
    <property type="evidence" value="ECO:0007669"/>
    <property type="project" value="TreeGrafter"/>
</dbReference>
<dbReference type="Proteomes" id="UP001306508">
    <property type="component" value="Unassembled WGS sequence"/>
</dbReference>
<organism evidence="13 14">
    <name type="scientific">Arxiozyma heterogenica</name>
    <dbReference type="NCBI Taxonomy" id="278026"/>
    <lineage>
        <taxon>Eukaryota</taxon>
        <taxon>Fungi</taxon>
        <taxon>Dikarya</taxon>
        <taxon>Ascomycota</taxon>
        <taxon>Saccharomycotina</taxon>
        <taxon>Saccharomycetes</taxon>
        <taxon>Saccharomycetales</taxon>
        <taxon>Saccharomycetaceae</taxon>
        <taxon>Arxiozyma</taxon>
    </lineage>
</organism>
<dbReference type="InterPro" id="IPR017789">
    <property type="entry name" value="Frataxin"/>
</dbReference>
<keyword evidence="8" id="KW-0560">Oxidoreductase</keyword>
<dbReference type="SMART" id="SM01219">
    <property type="entry name" value="Frataxin_Cyay"/>
    <property type="match status" value="1"/>
</dbReference>
<evidence type="ECO:0000256" key="9">
    <source>
        <dbReference type="ARBA" id="ARBA00023004"/>
    </source>
</evidence>
<evidence type="ECO:0000313" key="14">
    <source>
        <dbReference type="Proteomes" id="UP001306508"/>
    </source>
</evidence>
<protein>
    <recommendedName>
        <fullName evidence="3">ferroxidase</fullName>
        <ecNumber evidence="3">1.16.3.1</ecNumber>
    </recommendedName>
</protein>
<dbReference type="GO" id="GO:0051537">
    <property type="term" value="F:2 iron, 2 sulfur cluster binding"/>
    <property type="evidence" value="ECO:0007669"/>
    <property type="project" value="TreeGrafter"/>
</dbReference>
<dbReference type="AlphaFoldDB" id="A0AAN7WN06"/>
<dbReference type="PANTHER" id="PTHR16821">
    <property type="entry name" value="FRATAXIN"/>
    <property type="match status" value="1"/>
</dbReference>
<dbReference type="Pfam" id="PF01491">
    <property type="entry name" value="Frataxin_Cyay"/>
    <property type="match status" value="1"/>
</dbReference>
<dbReference type="Gene3D" id="3.30.920.10">
    <property type="entry name" value="Frataxin/CyaY"/>
    <property type="match status" value="1"/>
</dbReference>
<evidence type="ECO:0000256" key="10">
    <source>
        <dbReference type="ARBA" id="ARBA00023065"/>
    </source>
</evidence>
<proteinExistence type="inferred from homology"/>
<dbReference type="NCBIfam" id="TIGR03422">
    <property type="entry name" value="mito_frataxin"/>
    <property type="match status" value="1"/>
</dbReference>
<accession>A0AAN7WN06</accession>
<comment type="caution">
    <text evidence="13">The sequence shown here is derived from an EMBL/GenBank/DDBJ whole genome shotgun (WGS) entry which is preliminary data.</text>
</comment>
<dbReference type="NCBIfam" id="TIGR03421">
    <property type="entry name" value="FeS_CyaY"/>
    <property type="match status" value="1"/>
</dbReference>
<sequence length="141" mass="16242">MIKRLYSEKSTTSTNGMNVPKEIIDLPLNTYHNEADKILDSIFEQLEILSEDYPELIPEVELEHGVMTLKLAKLGPYVINKQPPNKQIWLASPVSGPNRFDFYQNEWISLRNNIKLIDLLNKEVKMAMPGHDITISKAIEY</sequence>
<comment type="subcellular location">
    <subcellularLocation>
        <location evidence="1">Mitochondrion</location>
    </subcellularLocation>
</comment>
<evidence type="ECO:0000256" key="6">
    <source>
        <dbReference type="ARBA" id="ARBA00022496"/>
    </source>
</evidence>
<dbReference type="EMBL" id="JAWIZZ010000023">
    <property type="protein sequence ID" value="KAK5781959.1"/>
    <property type="molecule type" value="Genomic_DNA"/>
</dbReference>
<dbReference type="GO" id="GO:0008199">
    <property type="term" value="F:ferric iron binding"/>
    <property type="evidence" value="ECO:0007669"/>
    <property type="project" value="InterPro"/>
</dbReference>
<keyword evidence="5" id="KW-0813">Transport</keyword>
<dbReference type="InterPro" id="IPR036524">
    <property type="entry name" value="Frataxin/CyaY_sf"/>
</dbReference>
<name>A0AAN7WN06_9SACH</name>
<dbReference type="PROSITE" id="PS50810">
    <property type="entry name" value="FRATAXIN_2"/>
    <property type="match status" value="1"/>
</dbReference>
<evidence type="ECO:0000256" key="2">
    <source>
        <dbReference type="ARBA" id="ARBA00008183"/>
    </source>
</evidence>
<keyword evidence="6" id="KW-0410">Iron transport</keyword>
<comment type="similarity">
    <text evidence="2">Belongs to the frataxin family.</text>
</comment>
<dbReference type="EC" id="1.16.3.1" evidence="3"/>
<dbReference type="PANTHER" id="PTHR16821:SF2">
    <property type="entry name" value="FRATAXIN, MITOCHONDRIAL"/>
    <property type="match status" value="1"/>
</dbReference>
<keyword evidence="4" id="KW-0409">Iron storage</keyword>
<keyword evidence="14" id="KW-1185">Reference proteome</keyword>
<keyword evidence="11" id="KW-0496">Mitochondrion</keyword>
<evidence type="ECO:0000313" key="13">
    <source>
        <dbReference type="EMBL" id="KAK5781959.1"/>
    </source>
</evidence>
<evidence type="ECO:0000256" key="4">
    <source>
        <dbReference type="ARBA" id="ARBA00022434"/>
    </source>
</evidence>
<dbReference type="GO" id="GO:0004322">
    <property type="term" value="F:ferroxidase activity"/>
    <property type="evidence" value="ECO:0007669"/>
    <property type="project" value="UniProtKB-EC"/>
</dbReference>
<evidence type="ECO:0000256" key="5">
    <source>
        <dbReference type="ARBA" id="ARBA00022448"/>
    </source>
</evidence>
<gene>
    <name evidence="13" type="ORF">RI543_000612</name>
</gene>
<dbReference type="GO" id="GO:0006879">
    <property type="term" value="P:intracellular iron ion homeostasis"/>
    <property type="evidence" value="ECO:0007669"/>
    <property type="project" value="UniProtKB-KW"/>
</dbReference>
<evidence type="ECO:0000256" key="1">
    <source>
        <dbReference type="ARBA" id="ARBA00004173"/>
    </source>
</evidence>
<keyword evidence="7" id="KW-0809">Transit peptide</keyword>
<keyword evidence="9" id="KW-0408">Iron</keyword>
<reference evidence="14" key="1">
    <citation type="submission" date="2023-07" db="EMBL/GenBank/DDBJ databases">
        <title>A draft genome of Kazachstania heterogenica Y-27499.</title>
        <authorList>
            <person name="Donic C."/>
            <person name="Kralova J.S."/>
            <person name="Fidel L."/>
            <person name="Ben-Dor S."/>
            <person name="Jung S."/>
        </authorList>
    </citation>
    <scope>NUCLEOTIDE SEQUENCE [LARGE SCALE GENOMIC DNA]</scope>
    <source>
        <strain evidence="14">Y27499</strain>
    </source>
</reference>
<dbReference type="SUPFAM" id="SSF55387">
    <property type="entry name" value="Frataxin/Nqo15-like"/>
    <property type="match status" value="1"/>
</dbReference>
<dbReference type="GO" id="GO:0005739">
    <property type="term" value="C:mitochondrion"/>
    <property type="evidence" value="ECO:0007669"/>
    <property type="project" value="UniProtKB-SubCell"/>
</dbReference>
<keyword evidence="10" id="KW-0406">Ion transport</keyword>
<dbReference type="InterPro" id="IPR020895">
    <property type="entry name" value="Frataxin_CS"/>
</dbReference>
<evidence type="ECO:0000256" key="7">
    <source>
        <dbReference type="ARBA" id="ARBA00022946"/>
    </source>
</evidence>
<evidence type="ECO:0000256" key="8">
    <source>
        <dbReference type="ARBA" id="ARBA00023002"/>
    </source>
</evidence>
<dbReference type="GO" id="GO:0006826">
    <property type="term" value="P:iron ion transport"/>
    <property type="evidence" value="ECO:0007669"/>
    <property type="project" value="UniProtKB-KW"/>
</dbReference>
<comment type="catalytic activity">
    <reaction evidence="12">
        <text>4 Fe(2+) + O2 + 4 H(+) = 4 Fe(3+) + 2 H2O</text>
        <dbReference type="Rhea" id="RHEA:11148"/>
        <dbReference type="ChEBI" id="CHEBI:15377"/>
        <dbReference type="ChEBI" id="CHEBI:15378"/>
        <dbReference type="ChEBI" id="CHEBI:15379"/>
        <dbReference type="ChEBI" id="CHEBI:29033"/>
        <dbReference type="ChEBI" id="CHEBI:29034"/>
        <dbReference type="EC" id="1.16.3.1"/>
    </reaction>
</comment>